<reference evidence="1" key="1">
    <citation type="submission" date="2021-06" db="EMBL/GenBank/DDBJ databases">
        <title>Parelaphostrongylus tenuis whole genome reference sequence.</title>
        <authorList>
            <person name="Garwood T.J."/>
            <person name="Larsen P.A."/>
            <person name="Fountain-Jones N.M."/>
            <person name="Garbe J.R."/>
            <person name="Macchietto M.G."/>
            <person name="Kania S.A."/>
            <person name="Gerhold R.W."/>
            <person name="Richards J.E."/>
            <person name="Wolf T.M."/>
        </authorList>
    </citation>
    <scope>NUCLEOTIDE SEQUENCE</scope>
    <source>
        <strain evidence="1">MNPRO001-30</strain>
        <tissue evidence="1">Meninges</tissue>
    </source>
</reference>
<organism evidence="1 2">
    <name type="scientific">Parelaphostrongylus tenuis</name>
    <name type="common">Meningeal worm</name>
    <dbReference type="NCBI Taxonomy" id="148309"/>
    <lineage>
        <taxon>Eukaryota</taxon>
        <taxon>Metazoa</taxon>
        <taxon>Ecdysozoa</taxon>
        <taxon>Nematoda</taxon>
        <taxon>Chromadorea</taxon>
        <taxon>Rhabditida</taxon>
        <taxon>Rhabditina</taxon>
        <taxon>Rhabditomorpha</taxon>
        <taxon>Strongyloidea</taxon>
        <taxon>Metastrongylidae</taxon>
        <taxon>Parelaphostrongylus</taxon>
    </lineage>
</organism>
<dbReference type="AlphaFoldDB" id="A0AAD5WKR6"/>
<evidence type="ECO:0008006" key="3">
    <source>
        <dbReference type="Google" id="ProtNLM"/>
    </source>
</evidence>
<sequence length="92" mass="10543">MRQLEHDNLNRFMGISSDGVVTYSLWKFHPRGNLRRMVVLPPAPYFERSIKPSFRLYELLSSFQLLSSDLPALPVAQLIEHTGQLSLGTKND</sequence>
<keyword evidence="2" id="KW-1185">Reference proteome</keyword>
<gene>
    <name evidence="1" type="ORF">KIN20_036858</name>
</gene>
<accession>A0AAD5WKR6</accession>
<protein>
    <recommendedName>
        <fullName evidence="3">Serine-threonine/tyrosine-protein kinase catalytic domain-containing protein</fullName>
    </recommendedName>
</protein>
<proteinExistence type="predicted"/>
<dbReference type="EMBL" id="JAHQIW010007413">
    <property type="protein sequence ID" value="KAJ1374224.1"/>
    <property type="molecule type" value="Genomic_DNA"/>
</dbReference>
<name>A0AAD5WKR6_PARTN</name>
<evidence type="ECO:0000313" key="2">
    <source>
        <dbReference type="Proteomes" id="UP001196413"/>
    </source>
</evidence>
<dbReference type="Proteomes" id="UP001196413">
    <property type="component" value="Unassembled WGS sequence"/>
</dbReference>
<evidence type="ECO:0000313" key="1">
    <source>
        <dbReference type="EMBL" id="KAJ1374224.1"/>
    </source>
</evidence>
<comment type="caution">
    <text evidence="1">The sequence shown here is derived from an EMBL/GenBank/DDBJ whole genome shotgun (WGS) entry which is preliminary data.</text>
</comment>